<keyword evidence="4 7" id="KW-0812">Transmembrane</keyword>
<keyword evidence="13" id="KW-1185">Reference proteome</keyword>
<reference evidence="14 15" key="4">
    <citation type="submission" date="2020-12" db="EMBL/GenBank/DDBJ databases">
        <title>FDA dAtabase for Regulatory Grade micrObial Sequences (FDA-ARGOS): Supporting development and validation of Infectious Disease Dx tests.</title>
        <authorList>
            <person name="Sproer C."/>
            <person name="Gronow S."/>
            <person name="Severitt S."/>
            <person name="Schroder I."/>
            <person name="Tallon L."/>
            <person name="Sadzewicz L."/>
            <person name="Zhao X."/>
            <person name="Boylan J."/>
            <person name="Ott S."/>
            <person name="Bowen H."/>
            <person name="Vavikolanu K."/>
            <person name="Mehta A."/>
            <person name="Aluvathingal J."/>
            <person name="Nadendla S."/>
            <person name="Lowell S."/>
            <person name="Myers T."/>
            <person name="Yan Y."/>
            <person name="Sichtig H."/>
        </authorList>
    </citation>
    <scope>NUCLEOTIDE SEQUENCE [LARGE SCALE GENOMIC DNA]</scope>
    <source>
        <strain evidence="12 15">FDAARGOS_1001</strain>
        <strain evidence="11 14">FDAARGOS_864</strain>
    </source>
</reference>
<dbReference type="Proteomes" id="UP000053171">
    <property type="component" value="Unassembled WGS sequence"/>
</dbReference>
<dbReference type="PROSITE" id="PS50928">
    <property type="entry name" value="ABC_TM1"/>
    <property type="match status" value="1"/>
</dbReference>
<dbReference type="PATRIC" id="fig|37923.10.peg.422"/>
<evidence type="ECO:0000256" key="6">
    <source>
        <dbReference type="ARBA" id="ARBA00023136"/>
    </source>
</evidence>
<protein>
    <submittedName>
        <fullName evidence="10 11">ABC transporter permease</fullName>
    </submittedName>
</protein>
<dbReference type="GO" id="GO:0005886">
    <property type="term" value="C:plasma membrane"/>
    <property type="evidence" value="ECO:0007669"/>
    <property type="project" value="UniProtKB-SubCell"/>
</dbReference>
<accession>A0A147EAM4</accession>
<evidence type="ECO:0000256" key="4">
    <source>
        <dbReference type="ARBA" id="ARBA00022692"/>
    </source>
</evidence>
<feature type="transmembrane region" description="Helical" evidence="7">
    <location>
        <begin position="43"/>
        <end position="65"/>
    </location>
</feature>
<dbReference type="AlphaFoldDB" id="A0A147EAM4"/>
<evidence type="ECO:0000256" key="7">
    <source>
        <dbReference type="RuleBase" id="RU363032"/>
    </source>
</evidence>
<dbReference type="RefSeq" id="WP_061225344.1">
    <property type="nucleotide sequence ID" value="NZ_CP065738.1"/>
</dbReference>
<feature type="compositionally biased region" description="Polar residues" evidence="8">
    <location>
        <begin position="1"/>
        <end position="10"/>
    </location>
</feature>
<name>A0A147EAM4_9MICC</name>
<sequence>MSSTDITSSPAAAGAPDAERPGPPLSDARTRARRPGARTGAALLRRPGTVLAGLFVLLMIGWVLFPGLFATADPTEIVGDSLAAPSWQHWFGTDLNGRDVYSRVVYGARVSLRAGVLAITISLVVGGLLGMLAGSVGGWVDAVISRSVEVIVSIPGLLLSLALISVLGFGVTKVAIAVGISGIPGFVRIARAETLRVSAMPYMDAARTSGTRRFLGLFSHVVPNAAGPVAVVAGIDLGGAILSIAALSFLGFGAVPPTAEWGSQINEGRLYVASAWWWSICPAIIVALTVLSANRLTRSIGTREV</sequence>
<reference evidence="13" key="2">
    <citation type="submission" date="2016-04" db="EMBL/GenBank/DDBJ databases">
        <authorList>
            <person name="Waterworth S."/>
            <person name="Matcher G."/>
        </authorList>
    </citation>
    <scope>NUCLEOTIDE SEQUENCE [LARGE SCALE GENOMIC DNA]</scope>
    <source>
        <strain evidence="13">RuSp02-3</strain>
    </source>
</reference>
<keyword evidence="6 7" id="KW-0472">Membrane</keyword>
<evidence type="ECO:0000256" key="8">
    <source>
        <dbReference type="SAM" id="MobiDB-lite"/>
    </source>
</evidence>
<evidence type="ECO:0000313" key="12">
    <source>
        <dbReference type="EMBL" id="QQC58978.1"/>
    </source>
</evidence>
<dbReference type="PANTHER" id="PTHR43386:SF1">
    <property type="entry name" value="D,D-DIPEPTIDE TRANSPORT SYSTEM PERMEASE PROTEIN DDPC-RELATED"/>
    <property type="match status" value="1"/>
</dbReference>
<feature type="transmembrane region" description="Helical" evidence="7">
    <location>
        <begin position="275"/>
        <end position="293"/>
    </location>
</feature>
<organism evidence="10 13">
    <name type="scientific">Rothia kristinae</name>
    <dbReference type="NCBI Taxonomy" id="37923"/>
    <lineage>
        <taxon>Bacteria</taxon>
        <taxon>Bacillati</taxon>
        <taxon>Actinomycetota</taxon>
        <taxon>Actinomycetes</taxon>
        <taxon>Micrococcales</taxon>
        <taxon>Micrococcaceae</taxon>
        <taxon>Rothia</taxon>
    </lineage>
</organism>
<dbReference type="SUPFAM" id="SSF161098">
    <property type="entry name" value="MetI-like"/>
    <property type="match status" value="1"/>
</dbReference>
<evidence type="ECO:0000313" key="14">
    <source>
        <dbReference type="Proteomes" id="UP000594975"/>
    </source>
</evidence>
<feature type="transmembrane region" description="Helical" evidence="7">
    <location>
        <begin position="148"/>
        <end position="168"/>
    </location>
</feature>
<proteinExistence type="inferred from homology"/>
<dbReference type="InterPro" id="IPR035906">
    <property type="entry name" value="MetI-like_sf"/>
</dbReference>
<gene>
    <name evidence="10" type="ORF">AN277_0203965</name>
    <name evidence="11" type="ORF">I6G21_02090</name>
    <name evidence="12" type="ORF">I6H58_08420</name>
</gene>
<keyword evidence="2 7" id="KW-0813">Transport</keyword>
<dbReference type="Proteomes" id="UP000595221">
    <property type="component" value="Chromosome"/>
</dbReference>
<dbReference type="InterPro" id="IPR000515">
    <property type="entry name" value="MetI-like"/>
</dbReference>
<dbReference type="EMBL" id="CP065738">
    <property type="protein sequence ID" value="QPT54019.1"/>
    <property type="molecule type" value="Genomic_DNA"/>
</dbReference>
<evidence type="ECO:0000313" key="15">
    <source>
        <dbReference type="Proteomes" id="UP000595221"/>
    </source>
</evidence>
<reference evidence="10 13" key="3">
    <citation type="submission" date="2016-06" db="EMBL/GenBank/DDBJ databases">
        <title>Identification of putative biosynthetic pathways for the production of bioactive secondary metabolites by the marine actinomycete Kocuria kristinae RUTW2-3.</title>
        <authorList>
            <person name="Waterworth S.C."/>
            <person name="Walmsley T.A."/>
            <person name="Matongo T."/>
            <person name="Davies-Coleman M.T."/>
            <person name="Dorrington R.A."/>
        </authorList>
    </citation>
    <scope>NUCLEOTIDE SEQUENCE [LARGE SCALE GENOMIC DNA]</scope>
    <source>
        <strain evidence="13">RuSp02-3</strain>
        <strain evidence="10">RUTW2-3</strain>
    </source>
</reference>
<evidence type="ECO:0000313" key="10">
    <source>
        <dbReference type="EMBL" id="OAX52308.1"/>
    </source>
</evidence>
<keyword evidence="5 7" id="KW-1133">Transmembrane helix</keyword>
<dbReference type="Gene3D" id="1.10.3720.10">
    <property type="entry name" value="MetI-like"/>
    <property type="match status" value="1"/>
</dbReference>
<feature type="transmembrane region" description="Helical" evidence="7">
    <location>
        <begin position="229"/>
        <end position="255"/>
    </location>
</feature>
<evidence type="ECO:0000313" key="11">
    <source>
        <dbReference type="EMBL" id="QPT54019.1"/>
    </source>
</evidence>
<dbReference type="PANTHER" id="PTHR43386">
    <property type="entry name" value="OLIGOPEPTIDE TRANSPORT SYSTEM PERMEASE PROTEIN APPC"/>
    <property type="match status" value="1"/>
</dbReference>
<keyword evidence="3" id="KW-1003">Cell membrane</keyword>
<dbReference type="KEGG" id="rkr:I6G21_02090"/>
<dbReference type="Pfam" id="PF00528">
    <property type="entry name" value="BPD_transp_1"/>
    <property type="match status" value="1"/>
</dbReference>
<reference evidence="10" key="1">
    <citation type="submission" date="2016-04" db="EMBL/GenBank/DDBJ databases">
        <authorList>
            <person name="Evans L.H."/>
            <person name="Alamgir A."/>
            <person name="Owens N."/>
            <person name="Weber N.D."/>
            <person name="Virtaneva K."/>
            <person name="Barbian K."/>
            <person name="Babar A."/>
            <person name="Rosenke K."/>
        </authorList>
    </citation>
    <scope>NUCLEOTIDE SEQUENCE [LARGE SCALE GENOMIC DNA]</scope>
    <source>
        <strain evidence="10">RUTW2-3</strain>
    </source>
</reference>
<comment type="subcellular location">
    <subcellularLocation>
        <location evidence="1 7">Cell membrane</location>
        <topology evidence="1 7">Multi-pass membrane protein</topology>
    </subcellularLocation>
</comment>
<evidence type="ECO:0000313" key="13">
    <source>
        <dbReference type="Proteomes" id="UP000053171"/>
    </source>
</evidence>
<dbReference type="GO" id="GO:0055085">
    <property type="term" value="P:transmembrane transport"/>
    <property type="evidence" value="ECO:0007669"/>
    <property type="project" value="InterPro"/>
</dbReference>
<dbReference type="CDD" id="cd06261">
    <property type="entry name" value="TM_PBP2"/>
    <property type="match status" value="1"/>
</dbReference>
<feature type="transmembrane region" description="Helical" evidence="7">
    <location>
        <begin position="114"/>
        <end position="136"/>
    </location>
</feature>
<evidence type="ECO:0000259" key="9">
    <source>
        <dbReference type="PROSITE" id="PS50928"/>
    </source>
</evidence>
<evidence type="ECO:0000256" key="2">
    <source>
        <dbReference type="ARBA" id="ARBA00022448"/>
    </source>
</evidence>
<dbReference type="InterPro" id="IPR050366">
    <property type="entry name" value="BP-dependent_transpt_permease"/>
</dbReference>
<evidence type="ECO:0000256" key="5">
    <source>
        <dbReference type="ARBA" id="ARBA00022989"/>
    </source>
</evidence>
<dbReference type="EMBL" id="LJBJ02000005">
    <property type="protein sequence ID" value="OAX52308.1"/>
    <property type="molecule type" value="Genomic_DNA"/>
</dbReference>
<dbReference type="EMBL" id="CP066078">
    <property type="protein sequence ID" value="QQC58978.1"/>
    <property type="molecule type" value="Genomic_DNA"/>
</dbReference>
<evidence type="ECO:0000256" key="1">
    <source>
        <dbReference type="ARBA" id="ARBA00004651"/>
    </source>
</evidence>
<feature type="domain" description="ABC transmembrane type-1" evidence="9">
    <location>
        <begin position="108"/>
        <end position="297"/>
    </location>
</feature>
<dbReference type="Proteomes" id="UP000594975">
    <property type="component" value="Chromosome"/>
</dbReference>
<feature type="region of interest" description="Disordered" evidence="8">
    <location>
        <begin position="1"/>
        <end position="38"/>
    </location>
</feature>
<evidence type="ECO:0000256" key="3">
    <source>
        <dbReference type="ARBA" id="ARBA00022475"/>
    </source>
</evidence>
<comment type="similarity">
    <text evidence="7">Belongs to the binding-protein-dependent transport system permease family.</text>
</comment>
<dbReference type="STRING" id="37923.BK826_01630"/>
<dbReference type="GeneID" id="61262146"/>